<keyword evidence="3" id="KW-0949">S-adenosyl-L-methionine</keyword>
<keyword evidence="2" id="KW-0808">Transferase</keyword>
<dbReference type="SUPFAM" id="SSF46785">
    <property type="entry name" value="Winged helix' DNA-binding domain"/>
    <property type="match status" value="1"/>
</dbReference>
<keyword evidence="8" id="KW-1185">Reference proteome</keyword>
<dbReference type="InterPro" id="IPR029063">
    <property type="entry name" value="SAM-dependent_MTases_sf"/>
</dbReference>
<keyword evidence="1" id="KW-0489">Methyltransferase</keyword>
<feature type="active site" description="Proton acceptor" evidence="4">
    <location>
        <position position="295"/>
    </location>
</feature>
<dbReference type="EMBL" id="KN847479">
    <property type="protein sequence ID" value="KIX03206.1"/>
    <property type="molecule type" value="Genomic_DNA"/>
</dbReference>
<dbReference type="Gene3D" id="3.40.50.150">
    <property type="entry name" value="Vaccinia Virus protein VP39"/>
    <property type="match status" value="1"/>
</dbReference>
<dbReference type="InterPro" id="IPR001077">
    <property type="entry name" value="COMT_C"/>
</dbReference>
<dbReference type="InterPro" id="IPR036390">
    <property type="entry name" value="WH_DNA-bd_sf"/>
</dbReference>
<evidence type="ECO:0000259" key="5">
    <source>
        <dbReference type="Pfam" id="PF00891"/>
    </source>
</evidence>
<evidence type="ECO:0000313" key="7">
    <source>
        <dbReference type="EMBL" id="KIX03206.1"/>
    </source>
</evidence>
<dbReference type="InterPro" id="IPR012967">
    <property type="entry name" value="COMT_dimerisation"/>
</dbReference>
<dbReference type="PROSITE" id="PS51683">
    <property type="entry name" value="SAM_OMT_II"/>
    <property type="match status" value="1"/>
</dbReference>
<dbReference type="Pfam" id="PF00891">
    <property type="entry name" value="Methyltransf_2"/>
    <property type="match status" value="1"/>
</dbReference>
<dbReference type="PANTHER" id="PTHR43712">
    <property type="entry name" value="PUTATIVE (AFU_ORTHOLOGUE AFUA_4G14580)-RELATED"/>
    <property type="match status" value="1"/>
</dbReference>
<evidence type="ECO:0000313" key="8">
    <source>
        <dbReference type="Proteomes" id="UP000053617"/>
    </source>
</evidence>
<name>A0A0D2IIT5_9EURO</name>
<organism evidence="7 8">
    <name type="scientific">Rhinocladiella mackenziei CBS 650.93</name>
    <dbReference type="NCBI Taxonomy" id="1442369"/>
    <lineage>
        <taxon>Eukaryota</taxon>
        <taxon>Fungi</taxon>
        <taxon>Dikarya</taxon>
        <taxon>Ascomycota</taxon>
        <taxon>Pezizomycotina</taxon>
        <taxon>Eurotiomycetes</taxon>
        <taxon>Chaetothyriomycetidae</taxon>
        <taxon>Chaetothyriales</taxon>
        <taxon>Herpotrichiellaceae</taxon>
        <taxon>Rhinocladiella</taxon>
    </lineage>
</organism>
<evidence type="ECO:0000256" key="3">
    <source>
        <dbReference type="ARBA" id="ARBA00022691"/>
    </source>
</evidence>
<protein>
    <recommendedName>
        <fullName evidence="9">O-methyltransferase domain-containing protein</fullName>
    </recommendedName>
</protein>
<accession>A0A0D2IIT5</accession>
<dbReference type="InterPro" id="IPR016461">
    <property type="entry name" value="COMT-like"/>
</dbReference>
<dbReference type="Pfam" id="PF08100">
    <property type="entry name" value="Dimerisation"/>
    <property type="match status" value="1"/>
</dbReference>
<dbReference type="PIRSF" id="PIRSF005739">
    <property type="entry name" value="O-mtase"/>
    <property type="match status" value="1"/>
</dbReference>
<dbReference type="VEuPathDB" id="FungiDB:Z518_06758"/>
<dbReference type="SUPFAM" id="SSF53335">
    <property type="entry name" value="S-adenosyl-L-methionine-dependent methyltransferases"/>
    <property type="match status" value="1"/>
</dbReference>
<reference evidence="7 8" key="1">
    <citation type="submission" date="2015-01" db="EMBL/GenBank/DDBJ databases">
        <title>The Genome Sequence of Rhinocladiella mackenzie CBS 650.93.</title>
        <authorList>
            <consortium name="The Broad Institute Genomics Platform"/>
            <person name="Cuomo C."/>
            <person name="de Hoog S."/>
            <person name="Gorbushina A."/>
            <person name="Stielow B."/>
            <person name="Teixiera M."/>
            <person name="Abouelleil A."/>
            <person name="Chapman S.B."/>
            <person name="Priest M."/>
            <person name="Young S.K."/>
            <person name="Wortman J."/>
            <person name="Nusbaum C."/>
            <person name="Birren B."/>
        </authorList>
    </citation>
    <scope>NUCLEOTIDE SEQUENCE [LARGE SCALE GENOMIC DNA]</scope>
    <source>
        <strain evidence="7 8">CBS 650.93</strain>
    </source>
</reference>
<evidence type="ECO:0000256" key="2">
    <source>
        <dbReference type="ARBA" id="ARBA00022679"/>
    </source>
</evidence>
<dbReference type="GO" id="GO:0008171">
    <property type="term" value="F:O-methyltransferase activity"/>
    <property type="evidence" value="ECO:0007669"/>
    <property type="project" value="InterPro"/>
</dbReference>
<feature type="domain" description="O-methyltransferase dimerisation" evidence="6">
    <location>
        <begin position="53"/>
        <end position="104"/>
    </location>
</feature>
<gene>
    <name evidence="7" type="ORF">Z518_06758</name>
</gene>
<evidence type="ECO:0008006" key="9">
    <source>
        <dbReference type="Google" id="ProtNLM"/>
    </source>
</evidence>
<dbReference type="Gene3D" id="1.10.10.10">
    <property type="entry name" value="Winged helix-like DNA-binding domain superfamily/Winged helix DNA-binding domain"/>
    <property type="match status" value="1"/>
</dbReference>
<dbReference type="OrthoDB" id="1535081at2759"/>
<evidence type="ECO:0000259" key="6">
    <source>
        <dbReference type="Pfam" id="PF08100"/>
    </source>
</evidence>
<proteinExistence type="predicted"/>
<feature type="domain" description="O-methyltransferase C-terminal" evidence="5">
    <location>
        <begin position="224"/>
        <end position="365"/>
    </location>
</feature>
<dbReference type="Proteomes" id="UP000053617">
    <property type="component" value="Unassembled WGS sequence"/>
</dbReference>
<dbReference type="GeneID" id="25294829"/>
<evidence type="ECO:0000256" key="4">
    <source>
        <dbReference type="PIRSR" id="PIRSR005739-1"/>
    </source>
</evidence>
<dbReference type="GO" id="GO:0032259">
    <property type="term" value="P:methylation"/>
    <property type="evidence" value="ECO:0007669"/>
    <property type="project" value="UniProtKB-KW"/>
</dbReference>
<evidence type="ECO:0000256" key="1">
    <source>
        <dbReference type="ARBA" id="ARBA00022603"/>
    </source>
</evidence>
<dbReference type="HOGENOM" id="CLU_005533_5_0_1"/>
<dbReference type="AlphaFoldDB" id="A0A0D2IIT5"/>
<dbReference type="PANTHER" id="PTHR43712:SF2">
    <property type="entry name" value="O-METHYLTRANSFERASE CICE"/>
    <property type="match status" value="1"/>
</dbReference>
<sequence>MDSIVGQIRSLAESADAVGRNQILNTLRDLQYDLETPMDTYMKFVNSNIQLAMVYVGVELGLFKELVKAEEKTLTLDDLVKQSSASPDLLERILRYLSSTGLMLNVGPNQFQANRITHLLADPLADAGICYAFDAYGPAVQACPSFLAETHYRDFAVDNKASFQKGHNTELGSFQWMINHPKLFNGLQKMMTALQSSNWVVGFDLLDQEARTVQRDDSPTLEKPFLVDVGGGHGHQCKQLLEKYPNLHGSIVLQDLPQAVEGLPPMDGVRAMAQDFFEKQTIKGAKFYYLRRIFHDWGDADCLKILKNLAVAMNSNSRILIDEVILPDVNAHWQAAVGDISMGIMIGGKERTKRQWEALIAQSGLRLSHIHSYNAIQCNSVIVLELQ</sequence>
<dbReference type="GO" id="GO:0046983">
    <property type="term" value="F:protein dimerization activity"/>
    <property type="evidence" value="ECO:0007669"/>
    <property type="project" value="InterPro"/>
</dbReference>
<dbReference type="RefSeq" id="XP_013270342.1">
    <property type="nucleotide sequence ID" value="XM_013414888.1"/>
</dbReference>
<dbReference type="InterPro" id="IPR036388">
    <property type="entry name" value="WH-like_DNA-bd_sf"/>
</dbReference>